<protein>
    <submittedName>
        <fullName evidence="1">Uncharacterized protein</fullName>
    </submittedName>
</protein>
<proteinExistence type="predicted"/>
<dbReference type="RefSeq" id="WP_179354796.1">
    <property type="nucleotide sequence ID" value="NZ_CP058627.1"/>
</dbReference>
<name>A0A7H9BIJ2_9NEIS</name>
<reference evidence="1 2" key="1">
    <citation type="submission" date="2020-07" db="EMBL/GenBank/DDBJ databases">
        <title>Complete genome sequence of Chitinibacter sp. 2T18.</title>
        <authorList>
            <person name="Bae J.-W."/>
            <person name="Choi J.-W."/>
        </authorList>
    </citation>
    <scope>NUCLEOTIDE SEQUENCE [LARGE SCALE GENOMIC DNA]</scope>
    <source>
        <strain evidence="1 2">2T18</strain>
    </source>
</reference>
<evidence type="ECO:0000313" key="1">
    <source>
        <dbReference type="EMBL" id="QLG88279.1"/>
    </source>
</evidence>
<sequence>MLNDKKTLIDRKMDSPFARMGMAWFSVWPSHLPILAPKMALKVRLGLVLCVLLASAYWLAPRLSCALETQCKVANIDVFHSRQNIDQSRVAQVLVLPAWLGNQPIEWRLYQNAGIYSNNIFVRVDAVGQPQQMLQSAELLNHLPFEFDFATLRRNWDGGWLVSLKNTQGELLLSPLGTPRLIRYRAAASDGR</sequence>
<accession>A0A7H9BIJ2</accession>
<dbReference type="AlphaFoldDB" id="A0A7H9BIJ2"/>
<evidence type="ECO:0000313" key="2">
    <source>
        <dbReference type="Proteomes" id="UP000509597"/>
    </source>
</evidence>
<dbReference type="KEGG" id="chiz:HQ393_08475"/>
<dbReference type="EMBL" id="CP058627">
    <property type="protein sequence ID" value="QLG88279.1"/>
    <property type="molecule type" value="Genomic_DNA"/>
</dbReference>
<gene>
    <name evidence="1" type="ORF">HQ393_08475</name>
</gene>
<keyword evidence="2" id="KW-1185">Reference proteome</keyword>
<organism evidence="1 2">
    <name type="scientific">Chitinibacter bivalviorum</name>
    <dbReference type="NCBI Taxonomy" id="2739434"/>
    <lineage>
        <taxon>Bacteria</taxon>
        <taxon>Pseudomonadati</taxon>
        <taxon>Pseudomonadota</taxon>
        <taxon>Betaproteobacteria</taxon>
        <taxon>Neisseriales</taxon>
        <taxon>Chitinibacteraceae</taxon>
        <taxon>Chitinibacter</taxon>
    </lineage>
</organism>
<dbReference type="Proteomes" id="UP000509597">
    <property type="component" value="Chromosome"/>
</dbReference>